<evidence type="ECO:0000256" key="5">
    <source>
        <dbReference type="SAM" id="Phobius"/>
    </source>
</evidence>
<sequence>MAPALLAFFTIFFVTALVLPTWRIWKRDRVNALVLPYDDTAQGLVAKWFRATLFAIFAVLLALCLGLSSDALGRLAWLEAALIRTAGGALLVLSLLWVVVAQAQMGASWRIGIDAGLQPSLVSRGVFGRSRNPIFLGMRGGLLGLFLTLPNAVTMAIFLLGEMLMQVQVRLEEAHLAATLGQDYASYRRSVRRWL</sequence>
<name>A0A4Y8ZR27_9SPHN</name>
<keyword evidence="6" id="KW-0489">Methyltransferase</keyword>
<dbReference type="AlphaFoldDB" id="A0A4Y8ZR27"/>
<dbReference type="OrthoDB" id="9789029at2"/>
<accession>A0A4Y8ZR27</accession>
<organism evidence="6 7">
    <name type="scientific">Sphingomonas parva</name>
    <dbReference type="NCBI Taxonomy" id="2555898"/>
    <lineage>
        <taxon>Bacteria</taxon>
        <taxon>Pseudomonadati</taxon>
        <taxon>Pseudomonadota</taxon>
        <taxon>Alphaproteobacteria</taxon>
        <taxon>Sphingomonadales</taxon>
        <taxon>Sphingomonadaceae</taxon>
        <taxon>Sphingomonas</taxon>
    </lineage>
</organism>
<evidence type="ECO:0000313" key="7">
    <source>
        <dbReference type="Proteomes" id="UP000298213"/>
    </source>
</evidence>
<evidence type="ECO:0000313" key="6">
    <source>
        <dbReference type="EMBL" id="TFI58424.1"/>
    </source>
</evidence>
<feature type="transmembrane region" description="Helical" evidence="5">
    <location>
        <begin position="81"/>
        <end position="100"/>
    </location>
</feature>
<reference evidence="6 7" key="1">
    <citation type="submission" date="2019-03" db="EMBL/GenBank/DDBJ databases">
        <title>Genome sequence of Sphingomonas sp. 17J27-24.</title>
        <authorList>
            <person name="Kim M."/>
            <person name="Maeng S."/>
            <person name="Sathiyaraj S."/>
        </authorList>
    </citation>
    <scope>NUCLEOTIDE SEQUENCE [LARGE SCALE GENOMIC DNA]</scope>
    <source>
        <strain evidence="6 7">17J27-24</strain>
    </source>
</reference>
<gene>
    <name evidence="6" type="ORF">E2493_09825</name>
</gene>
<keyword evidence="4 5" id="KW-0472">Membrane</keyword>
<comment type="caution">
    <text evidence="6">The sequence shown here is derived from an EMBL/GenBank/DDBJ whole genome shotgun (WGS) entry which is preliminary data.</text>
</comment>
<protein>
    <submittedName>
        <fullName evidence="6">Isoprenylcysteine carboxylmethyltransferase family protein</fullName>
    </submittedName>
</protein>
<keyword evidence="3 5" id="KW-1133">Transmembrane helix</keyword>
<dbReference type="RefSeq" id="WP_135086227.1">
    <property type="nucleotide sequence ID" value="NZ_SPDV01000016.1"/>
</dbReference>
<evidence type="ECO:0000256" key="4">
    <source>
        <dbReference type="ARBA" id="ARBA00023136"/>
    </source>
</evidence>
<evidence type="ECO:0000256" key="3">
    <source>
        <dbReference type="ARBA" id="ARBA00022989"/>
    </source>
</evidence>
<comment type="subcellular location">
    <subcellularLocation>
        <location evidence="1">Endomembrane system</location>
        <topology evidence="1">Multi-pass membrane protein</topology>
    </subcellularLocation>
</comment>
<dbReference type="Proteomes" id="UP000298213">
    <property type="component" value="Unassembled WGS sequence"/>
</dbReference>
<feature type="transmembrane region" description="Helical" evidence="5">
    <location>
        <begin position="141"/>
        <end position="161"/>
    </location>
</feature>
<dbReference type="Pfam" id="PF04191">
    <property type="entry name" value="PEMT"/>
    <property type="match status" value="1"/>
</dbReference>
<dbReference type="Gene3D" id="1.20.120.1630">
    <property type="match status" value="1"/>
</dbReference>
<proteinExistence type="predicted"/>
<keyword evidence="7" id="KW-1185">Reference proteome</keyword>
<feature type="transmembrane region" description="Helical" evidence="5">
    <location>
        <begin position="47"/>
        <end position="69"/>
    </location>
</feature>
<dbReference type="GO" id="GO:0008168">
    <property type="term" value="F:methyltransferase activity"/>
    <property type="evidence" value="ECO:0007669"/>
    <property type="project" value="UniProtKB-KW"/>
</dbReference>
<evidence type="ECO:0000256" key="2">
    <source>
        <dbReference type="ARBA" id="ARBA00022692"/>
    </source>
</evidence>
<evidence type="ECO:0000256" key="1">
    <source>
        <dbReference type="ARBA" id="ARBA00004127"/>
    </source>
</evidence>
<dbReference type="GO" id="GO:0032259">
    <property type="term" value="P:methylation"/>
    <property type="evidence" value="ECO:0007669"/>
    <property type="project" value="UniProtKB-KW"/>
</dbReference>
<keyword evidence="2 5" id="KW-0812">Transmembrane</keyword>
<dbReference type="InterPro" id="IPR007318">
    <property type="entry name" value="Phopholipid_MeTrfase"/>
</dbReference>
<dbReference type="EMBL" id="SPDV01000016">
    <property type="protein sequence ID" value="TFI58424.1"/>
    <property type="molecule type" value="Genomic_DNA"/>
</dbReference>
<dbReference type="GO" id="GO:0012505">
    <property type="term" value="C:endomembrane system"/>
    <property type="evidence" value="ECO:0007669"/>
    <property type="project" value="UniProtKB-SubCell"/>
</dbReference>
<keyword evidence="6" id="KW-0808">Transferase</keyword>